<evidence type="ECO:0008006" key="4">
    <source>
        <dbReference type="Google" id="ProtNLM"/>
    </source>
</evidence>
<comment type="caution">
    <text evidence="2">The sequence shown here is derived from an EMBL/GenBank/DDBJ whole genome shotgun (WGS) entry which is preliminary data.</text>
</comment>
<dbReference type="InterPro" id="IPR016089">
    <property type="entry name" value="Chalcone_isomerase_bundle_sf"/>
</dbReference>
<dbReference type="InterPro" id="IPR016088">
    <property type="entry name" value="Chalcone_isomerase_3-sand"/>
</dbReference>
<gene>
    <name evidence="2" type="ORF">WJX74_008401</name>
</gene>
<dbReference type="PANTHER" id="PTHR47698:SF2">
    <property type="entry name" value="FATTY-ACID-BINDING PROTEIN 3, CHLOROPLASTIC"/>
    <property type="match status" value="1"/>
</dbReference>
<evidence type="ECO:0000256" key="1">
    <source>
        <dbReference type="ARBA" id="ARBA00007166"/>
    </source>
</evidence>
<dbReference type="GO" id="GO:0016872">
    <property type="term" value="F:intramolecular lyase activity"/>
    <property type="evidence" value="ECO:0007669"/>
    <property type="project" value="InterPro"/>
</dbReference>
<dbReference type="PANTHER" id="PTHR47698">
    <property type="entry name" value="FATTY-ACID-BINDING PROTEIN 3, CHLOROPLASTIC"/>
    <property type="match status" value="1"/>
</dbReference>
<dbReference type="Proteomes" id="UP001438707">
    <property type="component" value="Unassembled WGS sequence"/>
</dbReference>
<proteinExistence type="inferred from homology"/>
<dbReference type="EMBL" id="JALJOS010000003">
    <property type="protein sequence ID" value="KAK9841589.1"/>
    <property type="molecule type" value="Genomic_DNA"/>
</dbReference>
<dbReference type="AlphaFoldDB" id="A0AAW1S5M1"/>
<evidence type="ECO:0000313" key="3">
    <source>
        <dbReference type="Proteomes" id="UP001438707"/>
    </source>
</evidence>
<organism evidence="2 3">
    <name type="scientific">Apatococcus lobatus</name>
    <dbReference type="NCBI Taxonomy" id="904363"/>
    <lineage>
        <taxon>Eukaryota</taxon>
        <taxon>Viridiplantae</taxon>
        <taxon>Chlorophyta</taxon>
        <taxon>core chlorophytes</taxon>
        <taxon>Trebouxiophyceae</taxon>
        <taxon>Chlorellales</taxon>
        <taxon>Chlorellaceae</taxon>
        <taxon>Apatococcus</taxon>
    </lineage>
</organism>
<comment type="similarity">
    <text evidence="1">Belongs to the chalcone isomerase family.</text>
</comment>
<sequence>MFRRKPSKEAAGEAEPLTVFPGQQSFWTGGVFRLLGSGIRYYKLAFFSVKVYELALFAEDSTCAASLQNLKAQGFFRDLSDQTCCAALSAGSFKKMLVYHMLRSVTRAQFVDRLLEDLRPRLQKTGDEGLLPPFISYFNDKSFEAGTQFLMLWTEEGVLEGGVFPARQQDFVHVQPTLRLPSQNLCKAIFDIYLEPDTPVPDARQQWIASVRRAVGVQ</sequence>
<dbReference type="Gene3D" id="1.10.890.20">
    <property type="match status" value="1"/>
</dbReference>
<dbReference type="Gene3D" id="3.50.70.10">
    <property type="match status" value="1"/>
</dbReference>
<protein>
    <recommendedName>
        <fullName evidence="4">Chalcone-flavonone isomerase family protein</fullName>
    </recommendedName>
</protein>
<name>A0AAW1S5M1_9CHLO</name>
<accession>A0AAW1S5M1</accession>
<reference evidence="2 3" key="1">
    <citation type="journal article" date="2024" name="Nat. Commun.">
        <title>Phylogenomics reveals the evolutionary origins of lichenization in chlorophyte algae.</title>
        <authorList>
            <person name="Puginier C."/>
            <person name="Libourel C."/>
            <person name="Otte J."/>
            <person name="Skaloud P."/>
            <person name="Haon M."/>
            <person name="Grisel S."/>
            <person name="Petersen M."/>
            <person name="Berrin J.G."/>
            <person name="Delaux P.M."/>
            <person name="Dal Grande F."/>
            <person name="Keller J."/>
        </authorList>
    </citation>
    <scope>NUCLEOTIDE SEQUENCE [LARGE SCALE GENOMIC DNA]</scope>
    <source>
        <strain evidence="2 3">SAG 2145</strain>
    </source>
</reference>
<evidence type="ECO:0000313" key="2">
    <source>
        <dbReference type="EMBL" id="KAK9841589.1"/>
    </source>
</evidence>
<keyword evidence="3" id="KW-1185">Reference proteome</keyword>
<dbReference type="SUPFAM" id="SSF54626">
    <property type="entry name" value="Chalcone isomerase"/>
    <property type="match status" value="1"/>
</dbReference>
<dbReference type="InterPro" id="IPR036298">
    <property type="entry name" value="Chalcone_isomerase_sf"/>
</dbReference>